<dbReference type="Proteomes" id="UP001282336">
    <property type="component" value="Unassembled WGS sequence"/>
</dbReference>
<protein>
    <submittedName>
        <fullName evidence="2">DUF3440 domain-containing protein</fullName>
    </submittedName>
</protein>
<dbReference type="InterPro" id="IPR002500">
    <property type="entry name" value="PAPS_reduct_dom"/>
</dbReference>
<gene>
    <name evidence="3" type="ORF">SIK69_02310</name>
    <name evidence="2" type="ORF">SIL20_02105</name>
</gene>
<sequence>MSIYKLLLEQSVLEASTERITWTLNNFERVCVSFSGGKDSTVMLHLTGVLARKYHKKFSVLFIDWEAQFSSTIDHCEKMRVEYADVIETFYWVALPLTTPNALTQFTPEWRCWESGTPWVRQPPEDAITDPAFFSFYQQGMSFEQFVRDFAEWFSNKRPAAVTIGIRADESYTRFLTVASQRKQRFADDMPWTSMAPRGHTWYIYPLYDWKTADIWTWFSRSGLGFNPLYNMMYQAGVPLRYMRICEPFGPEQRQGLWLYHVLEPERWATMCARVSGAHCGGIYAGHDNHFYGHRKLVKPDGYSWKSYALFLLETMPPQTATHYSNKIAVYLRWYQKQGMEDIPDTQESDTGSKDIPSWRRICKVLLNNDYWCRMLSFSPTKSQHYQRYNQRMAKKRQEWGILCNNK</sequence>
<dbReference type="Pfam" id="PF01507">
    <property type="entry name" value="PAPS_reduct"/>
    <property type="match status" value="1"/>
</dbReference>
<keyword evidence="4" id="KW-1185">Reference proteome</keyword>
<dbReference type="PANTHER" id="PTHR30083">
    <property type="entry name" value="TRANSCRIPTIONAL REGULATOR-RELATED"/>
    <property type="match status" value="1"/>
</dbReference>
<reference evidence="2 4" key="1">
    <citation type="submission" date="2023-11" db="EMBL/GenBank/DDBJ databases">
        <title>Scandinavium wanjuensis sp. nov., isolated from lettuce South Korea.</title>
        <authorList>
            <person name="Park J."/>
            <person name="Park S."/>
            <person name="Oh K.K."/>
            <person name="Cho G.S."/>
            <person name="Franz C.M.A.P."/>
        </authorList>
    </citation>
    <scope>NUCLEOTIDE SEQUENCE</scope>
    <source>
        <strain evidence="2">V105_12</strain>
        <strain evidence="3 4">V105_6</strain>
    </source>
</reference>
<dbReference type="InterPro" id="IPR014729">
    <property type="entry name" value="Rossmann-like_a/b/a_fold"/>
</dbReference>
<name>A0AAJ2VQX1_9ENTR</name>
<dbReference type="Gene3D" id="3.40.50.620">
    <property type="entry name" value="HUPs"/>
    <property type="match status" value="1"/>
</dbReference>
<dbReference type="AlphaFoldDB" id="A0AAJ2VQX1"/>
<evidence type="ECO:0000313" key="2">
    <source>
        <dbReference type="EMBL" id="MDX6030310.1"/>
    </source>
</evidence>
<feature type="domain" description="Phosphoadenosine phosphosulphate reductase" evidence="1">
    <location>
        <begin position="30"/>
        <end position="234"/>
    </location>
</feature>
<evidence type="ECO:0000313" key="5">
    <source>
        <dbReference type="Proteomes" id="UP001282336"/>
    </source>
</evidence>
<dbReference type="Proteomes" id="UP001275664">
    <property type="component" value="Unassembled WGS sequence"/>
</dbReference>
<comment type="caution">
    <text evidence="2">The sequence shown here is derived from an EMBL/GenBank/DDBJ whole genome shotgun (WGS) entry which is preliminary data.</text>
</comment>
<accession>A0AAJ2VQX1</accession>
<dbReference type="InterPro" id="IPR021845">
    <property type="entry name" value="DUF3440"/>
</dbReference>
<evidence type="ECO:0000313" key="4">
    <source>
        <dbReference type="Proteomes" id="UP001275664"/>
    </source>
</evidence>
<dbReference type="RefSeq" id="WP_319626921.1">
    <property type="nucleotide sequence ID" value="NZ_JAWXRB010000001.1"/>
</dbReference>
<dbReference type="SUPFAM" id="SSF52402">
    <property type="entry name" value="Adenine nucleotide alpha hydrolases-like"/>
    <property type="match status" value="1"/>
</dbReference>
<dbReference type="GO" id="GO:0071453">
    <property type="term" value="P:cellular response to oxygen levels"/>
    <property type="evidence" value="ECO:0007669"/>
    <property type="project" value="TreeGrafter"/>
</dbReference>
<dbReference type="CDD" id="cd23947">
    <property type="entry name" value="PAPS_reductase-like_YbdN"/>
    <property type="match status" value="1"/>
</dbReference>
<dbReference type="EMBL" id="JAWXRD010000002">
    <property type="protein sequence ID" value="MDX6039025.1"/>
    <property type="molecule type" value="Genomic_DNA"/>
</dbReference>
<evidence type="ECO:0000313" key="3">
    <source>
        <dbReference type="EMBL" id="MDX6039025.1"/>
    </source>
</evidence>
<dbReference type="Pfam" id="PF11922">
    <property type="entry name" value="DUF3440"/>
    <property type="match status" value="2"/>
</dbReference>
<dbReference type="GO" id="GO:0003824">
    <property type="term" value="F:catalytic activity"/>
    <property type="evidence" value="ECO:0007669"/>
    <property type="project" value="InterPro"/>
</dbReference>
<evidence type="ECO:0000259" key="1">
    <source>
        <dbReference type="Pfam" id="PF01507"/>
    </source>
</evidence>
<dbReference type="EMBL" id="JAWXRC010000017">
    <property type="protein sequence ID" value="MDX6030310.1"/>
    <property type="molecule type" value="Genomic_DNA"/>
</dbReference>
<proteinExistence type="predicted"/>
<organism evidence="2 5">
    <name type="scientific">Scandinavium lactucae</name>
    <dbReference type="NCBI Taxonomy" id="3095028"/>
    <lineage>
        <taxon>Bacteria</taxon>
        <taxon>Pseudomonadati</taxon>
        <taxon>Pseudomonadota</taxon>
        <taxon>Gammaproteobacteria</taxon>
        <taxon>Enterobacterales</taxon>
        <taxon>Enterobacteriaceae</taxon>
        <taxon>Scandinavium</taxon>
    </lineage>
</organism>
<dbReference type="PANTHER" id="PTHR30083:SF0">
    <property type="entry name" value="3'-PHOSPHOADENOSINE 5'-PHOSPHOSULFATE SULFOTRANSFERASE (PAPS REDUCTASE)_FAD SYNTHETASE"/>
    <property type="match status" value="1"/>
</dbReference>